<name>C4K553_HAMD5</name>
<dbReference type="KEGG" id="hde:HDEF_0994"/>
<evidence type="ECO:0000313" key="3">
    <source>
        <dbReference type="Proteomes" id="UP000002334"/>
    </source>
</evidence>
<gene>
    <name evidence="2" type="ordered locus">HDEF_0994</name>
</gene>
<keyword evidence="1" id="KW-0472">Membrane</keyword>
<keyword evidence="1" id="KW-0812">Transmembrane</keyword>
<accession>C4K553</accession>
<evidence type="ECO:0000256" key="1">
    <source>
        <dbReference type="SAM" id="Phobius"/>
    </source>
</evidence>
<protein>
    <submittedName>
        <fullName evidence="2">Uncharacterized protein</fullName>
    </submittedName>
</protein>
<keyword evidence="1" id="KW-1133">Transmembrane helix</keyword>
<dbReference type="HOGENOM" id="CLU_3382192_0_0_6"/>
<evidence type="ECO:0000313" key="2">
    <source>
        <dbReference type="EMBL" id="ACQ67696.1"/>
    </source>
</evidence>
<reference evidence="2 3" key="1">
    <citation type="journal article" date="2009" name="Proc. Natl. Acad. Sci. U.S.A.">
        <title>Hamiltonella defensa, genome evolution of protective bacterial endosymbiont from pathogenic ancestors.</title>
        <authorList>
            <person name="Degnan P.H."/>
            <person name="Yu Y."/>
            <person name="Sisneros N."/>
            <person name="Wing R.A."/>
            <person name="Moran N.A."/>
        </authorList>
    </citation>
    <scope>NUCLEOTIDE SEQUENCE [LARGE SCALE GENOMIC DNA]</scope>
    <source>
        <strain evidence="3">5AT</strain>
    </source>
</reference>
<feature type="transmembrane region" description="Helical" evidence="1">
    <location>
        <begin position="6"/>
        <end position="29"/>
    </location>
</feature>
<proteinExistence type="predicted"/>
<organism evidence="2 3">
    <name type="scientific">Hamiltonella defensa subsp. Acyrthosiphon pisum (strain 5AT)</name>
    <dbReference type="NCBI Taxonomy" id="572265"/>
    <lineage>
        <taxon>Bacteria</taxon>
        <taxon>Pseudomonadati</taxon>
        <taxon>Pseudomonadota</taxon>
        <taxon>Gammaproteobacteria</taxon>
        <taxon>Enterobacterales</taxon>
        <taxon>Enterobacteriaceae</taxon>
        <taxon>aphid secondary symbionts</taxon>
        <taxon>Candidatus Williamhamiltonella</taxon>
    </lineage>
</organism>
<sequence>MMIYEILISSILVVFIKLNFQKTLIFFFLMPFP</sequence>
<dbReference type="STRING" id="572265.HDEF_0994"/>
<dbReference type="AlphaFoldDB" id="C4K553"/>
<dbReference type="Proteomes" id="UP000002334">
    <property type="component" value="Chromosome"/>
</dbReference>
<dbReference type="EMBL" id="CP001277">
    <property type="protein sequence ID" value="ACQ67696.1"/>
    <property type="molecule type" value="Genomic_DNA"/>
</dbReference>
<keyword evidence="3" id="KW-1185">Reference proteome</keyword>